<proteinExistence type="predicted"/>
<accession>A0ABZ1UM85</accession>
<feature type="signal peptide" evidence="1">
    <location>
        <begin position="1"/>
        <end position="33"/>
    </location>
</feature>
<dbReference type="Proteomes" id="UP000321323">
    <property type="component" value="Chromosome"/>
</dbReference>
<keyword evidence="1" id="KW-0732">Signal</keyword>
<evidence type="ECO:0000313" key="2">
    <source>
        <dbReference type="EMBL" id="WUR13827.1"/>
    </source>
</evidence>
<name>A0ABZ1UM85_9BURK</name>
<organism evidence="2 3">
    <name type="scientific">[Empedobacter] haloabium</name>
    <dbReference type="NCBI Taxonomy" id="592317"/>
    <lineage>
        <taxon>Bacteria</taxon>
        <taxon>Pseudomonadati</taxon>
        <taxon>Pseudomonadota</taxon>
        <taxon>Betaproteobacteria</taxon>
        <taxon>Burkholderiales</taxon>
        <taxon>Oxalobacteraceae</taxon>
        <taxon>Telluria group</taxon>
        <taxon>Telluria group incertae sedis</taxon>
    </lineage>
</organism>
<dbReference type="SUPFAM" id="SSF51126">
    <property type="entry name" value="Pectin lyase-like"/>
    <property type="match status" value="1"/>
</dbReference>
<evidence type="ECO:0008006" key="4">
    <source>
        <dbReference type="Google" id="ProtNLM"/>
    </source>
</evidence>
<dbReference type="EMBL" id="CP136508">
    <property type="protein sequence ID" value="WUR13827.1"/>
    <property type="molecule type" value="Genomic_DNA"/>
</dbReference>
<sequence>MHNSRYTPPARYRTSLLAMPVLLLGLASTGSMAAEAPTSTTTAEIPAGSCAFADVQNAVAAAKDGQTVVIPAGDCDWADNELVIRTGIELKGAGRDNTKLRRTAILTSPKFLVRFECYGDNTKPVAFSGITLVGAYEPSSEDRGLGLIGGCVDFRVARSAFTNFVFAGVEVRGGERQRGVIYKNNFLNNYHQKVHNLGYGVAVYGNDEWPALAFGSEHAVFVEDNIMYGNRHHIASNSGARYVFRYNTVQADDRTKDFQQIDAHGKTFSKFGTRSFEIYKNTISTNLISGRNFAAIGIRGGEGVIFKNTFNTGIAYPIKLMKEGGACQDKLVYIWETPDSAVSSECATTVGLNREYVLSERPDYKPYQYPHPLAK</sequence>
<dbReference type="InterPro" id="IPR012334">
    <property type="entry name" value="Pectin_lyas_fold"/>
</dbReference>
<reference evidence="2 3" key="1">
    <citation type="journal article" date="2019" name="Int. J. Syst. Evol. Microbiol.">
        <title>The Draft Whole-Genome Sequence of the Antibiotic Producer Empedobacter haloabium ATCC 31962 Provides Indications for Its Taxonomic Reclassification.</title>
        <authorList>
            <person name="Miess H."/>
            <person name="Arlt P."/>
            <person name="Apel A.K."/>
            <person name="Weber T."/>
            <person name="Nieselt K."/>
            <person name="Hanssen F."/>
            <person name="Czemmel S."/>
            <person name="Nahnsen S."/>
            <person name="Gross H."/>
        </authorList>
    </citation>
    <scope>NUCLEOTIDE SEQUENCE [LARGE SCALE GENOMIC DNA]</scope>
    <source>
        <strain evidence="2 3">ATCC 31962</strain>
    </source>
</reference>
<gene>
    <name evidence="2" type="ORF">E7V67_001600</name>
</gene>
<dbReference type="InterPro" id="IPR011050">
    <property type="entry name" value="Pectin_lyase_fold/virulence"/>
</dbReference>
<keyword evidence="3" id="KW-1185">Reference proteome</keyword>
<feature type="chain" id="PRO_5045467330" description="Right-handed parallel beta-helix repeat-containing protein" evidence="1">
    <location>
        <begin position="34"/>
        <end position="375"/>
    </location>
</feature>
<evidence type="ECO:0000256" key="1">
    <source>
        <dbReference type="SAM" id="SignalP"/>
    </source>
</evidence>
<evidence type="ECO:0000313" key="3">
    <source>
        <dbReference type="Proteomes" id="UP000321323"/>
    </source>
</evidence>
<protein>
    <recommendedName>
        <fullName evidence="4">Right-handed parallel beta-helix repeat-containing protein</fullName>
    </recommendedName>
</protein>
<dbReference type="Gene3D" id="2.160.20.10">
    <property type="entry name" value="Single-stranded right-handed beta-helix, Pectin lyase-like"/>
    <property type="match status" value="1"/>
</dbReference>